<evidence type="ECO:0000256" key="6">
    <source>
        <dbReference type="ARBA" id="ARBA00022868"/>
    </source>
</evidence>
<accession>A0AAF3FP16</accession>
<dbReference type="GO" id="GO:0005886">
    <property type="term" value="C:plasma membrane"/>
    <property type="evidence" value="ECO:0007669"/>
    <property type="project" value="UniProtKB-SubCell"/>
</dbReference>
<feature type="transmembrane region" description="Helical" evidence="12">
    <location>
        <begin position="24"/>
        <end position="41"/>
    </location>
</feature>
<dbReference type="WBParaSite" id="MBELARI_LOCUS8934">
    <property type="protein sequence ID" value="MBELARI_LOCUS8934"/>
    <property type="gene ID" value="MBELARI_LOCUS8934"/>
</dbReference>
<evidence type="ECO:0000256" key="11">
    <source>
        <dbReference type="ARBA" id="ARBA00023303"/>
    </source>
</evidence>
<evidence type="ECO:0000256" key="5">
    <source>
        <dbReference type="ARBA" id="ARBA00022692"/>
    </source>
</evidence>
<proteinExistence type="predicted"/>
<feature type="transmembrane region" description="Helical" evidence="12">
    <location>
        <begin position="50"/>
        <end position="70"/>
    </location>
</feature>
<evidence type="ECO:0008006" key="15">
    <source>
        <dbReference type="Google" id="ProtNLM"/>
    </source>
</evidence>
<keyword evidence="9" id="KW-0406">Ion transport</keyword>
<dbReference type="PANTHER" id="PTHR11893">
    <property type="entry name" value="INNEXIN"/>
    <property type="match status" value="1"/>
</dbReference>
<keyword evidence="13" id="KW-1185">Reference proteome</keyword>
<keyword evidence="3" id="KW-0813">Transport</keyword>
<name>A0AAF3FP16_9BILA</name>
<evidence type="ECO:0000256" key="4">
    <source>
        <dbReference type="ARBA" id="ARBA00022475"/>
    </source>
</evidence>
<keyword evidence="11" id="KW-0407">Ion channel</keyword>
<keyword evidence="4" id="KW-1003">Cell membrane</keyword>
<dbReference type="GO" id="GO:0005921">
    <property type="term" value="C:gap junction"/>
    <property type="evidence" value="ECO:0007669"/>
    <property type="project" value="UniProtKB-SubCell"/>
</dbReference>
<keyword evidence="7" id="KW-0965">Cell junction</keyword>
<dbReference type="GO" id="GO:0034220">
    <property type="term" value="P:monoatomic ion transmembrane transport"/>
    <property type="evidence" value="ECO:0007669"/>
    <property type="project" value="UniProtKB-KW"/>
</dbReference>
<evidence type="ECO:0000313" key="13">
    <source>
        <dbReference type="Proteomes" id="UP000887575"/>
    </source>
</evidence>
<reference evidence="14" key="1">
    <citation type="submission" date="2024-02" db="UniProtKB">
        <authorList>
            <consortium name="WormBaseParasite"/>
        </authorList>
    </citation>
    <scope>IDENTIFICATION</scope>
</reference>
<keyword evidence="8 12" id="KW-1133">Transmembrane helix</keyword>
<dbReference type="Pfam" id="PF00876">
    <property type="entry name" value="Innexin"/>
    <property type="match status" value="1"/>
</dbReference>
<dbReference type="GO" id="GO:0005243">
    <property type="term" value="F:gap junction channel activity"/>
    <property type="evidence" value="ECO:0007669"/>
    <property type="project" value="TreeGrafter"/>
</dbReference>
<dbReference type="AlphaFoldDB" id="A0AAF3FP16"/>
<organism evidence="13 14">
    <name type="scientific">Mesorhabditis belari</name>
    <dbReference type="NCBI Taxonomy" id="2138241"/>
    <lineage>
        <taxon>Eukaryota</taxon>
        <taxon>Metazoa</taxon>
        <taxon>Ecdysozoa</taxon>
        <taxon>Nematoda</taxon>
        <taxon>Chromadorea</taxon>
        <taxon>Rhabditida</taxon>
        <taxon>Rhabditina</taxon>
        <taxon>Rhabditomorpha</taxon>
        <taxon>Rhabditoidea</taxon>
        <taxon>Rhabditidae</taxon>
        <taxon>Mesorhabditinae</taxon>
        <taxon>Mesorhabditis</taxon>
    </lineage>
</organism>
<evidence type="ECO:0000256" key="3">
    <source>
        <dbReference type="ARBA" id="ARBA00022448"/>
    </source>
</evidence>
<dbReference type="Proteomes" id="UP000887575">
    <property type="component" value="Unassembled WGS sequence"/>
</dbReference>
<keyword evidence="6" id="KW-0303">Gap junction</keyword>
<keyword evidence="10 12" id="KW-0472">Membrane</keyword>
<evidence type="ECO:0000256" key="9">
    <source>
        <dbReference type="ARBA" id="ARBA00023065"/>
    </source>
</evidence>
<evidence type="ECO:0000256" key="10">
    <source>
        <dbReference type="ARBA" id="ARBA00023136"/>
    </source>
</evidence>
<evidence type="ECO:0000256" key="7">
    <source>
        <dbReference type="ARBA" id="ARBA00022949"/>
    </source>
</evidence>
<dbReference type="PANTHER" id="PTHR11893:SF30">
    <property type="entry name" value="INNEXIN UNC-9"/>
    <property type="match status" value="1"/>
</dbReference>
<evidence type="ECO:0000256" key="2">
    <source>
        <dbReference type="ARBA" id="ARBA00004651"/>
    </source>
</evidence>
<sequence length="139" mass="16054">MNGREWEESGHSAVLRFVILKLKYWAMCTVTVQCVLMINMFNEKIFLSPWFWYFLLAGATICSPFTGSYVSVVPSRQLNFVGKYLTGIEGLQNGRLRSHFDVSSFTFYAKMEFSTGEMNVTMLVSCHVTIWRRNSGENY</sequence>
<protein>
    <recommendedName>
        <fullName evidence="15">Innexin</fullName>
    </recommendedName>
</protein>
<evidence type="ECO:0000256" key="8">
    <source>
        <dbReference type="ARBA" id="ARBA00022989"/>
    </source>
</evidence>
<keyword evidence="5 12" id="KW-0812">Transmembrane</keyword>
<dbReference type="InterPro" id="IPR000990">
    <property type="entry name" value="Innexin"/>
</dbReference>
<evidence type="ECO:0000313" key="14">
    <source>
        <dbReference type="WBParaSite" id="MBELARI_LOCUS8934"/>
    </source>
</evidence>
<evidence type="ECO:0000256" key="1">
    <source>
        <dbReference type="ARBA" id="ARBA00004610"/>
    </source>
</evidence>
<evidence type="ECO:0000256" key="12">
    <source>
        <dbReference type="SAM" id="Phobius"/>
    </source>
</evidence>
<comment type="subcellular location">
    <subcellularLocation>
        <location evidence="1">Cell junction</location>
        <location evidence="1">Gap junction</location>
    </subcellularLocation>
    <subcellularLocation>
        <location evidence="2">Cell membrane</location>
        <topology evidence="2">Multi-pass membrane protein</topology>
    </subcellularLocation>
</comment>